<evidence type="ECO:0008006" key="5">
    <source>
        <dbReference type="Google" id="ProtNLM"/>
    </source>
</evidence>
<feature type="region of interest" description="Disordered" evidence="1">
    <location>
        <begin position="149"/>
        <end position="170"/>
    </location>
</feature>
<dbReference type="Proteomes" id="UP000253153">
    <property type="component" value="Unassembled WGS sequence"/>
</dbReference>
<gene>
    <name evidence="3" type="ORF">FIESC28_02370</name>
</gene>
<dbReference type="OrthoDB" id="5239982at2759"/>
<evidence type="ECO:0000313" key="4">
    <source>
        <dbReference type="Proteomes" id="UP000253153"/>
    </source>
</evidence>
<dbReference type="EMBL" id="QKXC01000050">
    <property type="protein sequence ID" value="RBR24802.1"/>
    <property type="molecule type" value="Genomic_DNA"/>
</dbReference>
<comment type="caution">
    <text evidence="3">The sequence shown here is derived from an EMBL/GenBank/DDBJ whole genome shotgun (WGS) entry which is preliminary data.</text>
</comment>
<dbReference type="GeneID" id="41991815"/>
<dbReference type="RefSeq" id="XP_031019393.1">
    <property type="nucleotide sequence ID" value="XM_031156519.1"/>
</dbReference>
<accession>A0A366S724</accession>
<name>A0A366S724_9HYPO</name>
<protein>
    <recommendedName>
        <fullName evidence="5">AA1-like domain-containing protein</fullName>
    </recommendedName>
</protein>
<feature type="compositionally biased region" description="Polar residues" evidence="1">
    <location>
        <begin position="159"/>
        <end position="170"/>
    </location>
</feature>
<proteinExistence type="predicted"/>
<evidence type="ECO:0000256" key="1">
    <source>
        <dbReference type="SAM" id="MobiDB-lite"/>
    </source>
</evidence>
<evidence type="ECO:0000256" key="2">
    <source>
        <dbReference type="SAM" id="SignalP"/>
    </source>
</evidence>
<keyword evidence="2" id="KW-0732">Signal</keyword>
<sequence length="170" mass="18433">MQFGLVILAALPTTWAAHAYAVPQSLSMLESSAEDNGCTLPDTYYIRNFKAESKDGGKTLTGFDFTFLDKDTDLTTPCHKNSSSEPITGMGTDRFACDDSAVEFLWDSDYQKLWMMEKVCGQADGSLPYEASGSVMLPLKCARTGSCSTNSTDHKAGFTSLQPSRQAPPS</sequence>
<feature type="chain" id="PRO_5016969066" description="AA1-like domain-containing protein" evidence="2">
    <location>
        <begin position="17"/>
        <end position="170"/>
    </location>
</feature>
<evidence type="ECO:0000313" key="3">
    <source>
        <dbReference type="EMBL" id="RBR24802.1"/>
    </source>
</evidence>
<reference evidence="3 4" key="1">
    <citation type="submission" date="2018-06" db="EMBL/GenBank/DDBJ databases">
        <title>Fusarium incarnatum-equiseti species complex species 28.</title>
        <authorList>
            <person name="Gardiner D.M."/>
        </authorList>
    </citation>
    <scope>NUCLEOTIDE SEQUENCE [LARGE SCALE GENOMIC DNA]</scope>
    <source>
        <strain evidence="3 4">FIESC_28</strain>
    </source>
</reference>
<dbReference type="AlphaFoldDB" id="A0A366S724"/>
<feature type="signal peptide" evidence="2">
    <location>
        <begin position="1"/>
        <end position="16"/>
    </location>
</feature>
<keyword evidence="4" id="KW-1185">Reference proteome</keyword>
<organism evidence="3 4">
    <name type="scientific">Fusarium coffeatum</name>
    <dbReference type="NCBI Taxonomy" id="231269"/>
    <lineage>
        <taxon>Eukaryota</taxon>
        <taxon>Fungi</taxon>
        <taxon>Dikarya</taxon>
        <taxon>Ascomycota</taxon>
        <taxon>Pezizomycotina</taxon>
        <taxon>Sordariomycetes</taxon>
        <taxon>Hypocreomycetidae</taxon>
        <taxon>Hypocreales</taxon>
        <taxon>Nectriaceae</taxon>
        <taxon>Fusarium</taxon>
        <taxon>Fusarium incarnatum-equiseti species complex</taxon>
    </lineage>
</organism>